<dbReference type="Pfam" id="PF03279">
    <property type="entry name" value="Lip_A_acyltrans"/>
    <property type="match status" value="1"/>
</dbReference>
<comment type="subcellular location">
    <subcellularLocation>
        <location evidence="1">Cell inner membrane</location>
    </subcellularLocation>
</comment>
<proteinExistence type="predicted"/>
<accession>A0A7Y9URH1</accession>
<reference evidence="7 8" key="1">
    <citation type="submission" date="2020-07" db="EMBL/GenBank/DDBJ databases">
        <title>Sequencing the genomes of 1000 actinobacteria strains.</title>
        <authorList>
            <person name="Klenk H.-P."/>
        </authorList>
    </citation>
    <scope>NUCLEOTIDE SEQUENCE [LARGE SCALE GENOMIC DNA]</scope>
    <source>
        <strain evidence="7 8">DSM 23819</strain>
    </source>
</reference>
<keyword evidence="4 7" id="KW-0808">Transferase</keyword>
<keyword evidence="2" id="KW-1003">Cell membrane</keyword>
<dbReference type="GO" id="GO:0016746">
    <property type="term" value="F:acyltransferase activity"/>
    <property type="evidence" value="ECO:0007669"/>
    <property type="project" value="UniProtKB-KW"/>
</dbReference>
<dbReference type="EMBL" id="JACCAA010000001">
    <property type="protein sequence ID" value="NYG59726.1"/>
    <property type="molecule type" value="Genomic_DNA"/>
</dbReference>
<evidence type="ECO:0000256" key="5">
    <source>
        <dbReference type="ARBA" id="ARBA00023136"/>
    </source>
</evidence>
<protein>
    <submittedName>
        <fullName evidence="7">Lauroyl/myristoyl acyltransferase</fullName>
    </submittedName>
</protein>
<evidence type="ECO:0000256" key="6">
    <source>
        <dbReference type="ARBA" id="ARBA00023315"/>
    </source>
</evidence>
<dbReference type="GO" id="GO:0005886">
    <property type="term" value="C:plasma membrane"/>
    <property type="evidence" value="ECO:0007669"/>
    <property type="project" value="UniProtKB-SubCell"/>
</dbReference>
<evidence type="ECO:0000256" key="4">
    <source>
        <dbReference type="ARBA" id="ARBA00022679"/>
    </source>
</evidence>
<evidence type="ECO:0000256" key="3">
    <source>
        <dbReference type="ARBA" id="ARBA00022519"/>
    </source>
</evidence>
<sequence>MKDQLQQVRRLVPASRFPAMVAAKVDTLWADEAFRAAQEHQMRHLLEHTERADEIPELARKYAEAQMMRRWLRWKPHLITHQEVRGVENVDRTRSVVLNFMHHNQYSGLFSSLDRVGIHCHLLALAEAMERTATVDIRQHMRIVTSRATVIPTTQGSKAVLAAMTPGVVMAIASDVPGQTEVEFLGQRVTGSFGAARIATLSDSPVVVATAVREGDSQHIQLHPPLEPSDFADPKDLLAEMLRIHGEAVLAWPEVFENPTTRFGALDG</sequence>
<dbReference type="AlphaFoldDB" id="A0A7Y9URH1"/>
<keyword evidence="5" id="KW-0472">Membrane</keyword>
<dbReference type="RefSeq" id="WP_246279974.1">
    <property type="nucleotide sequence ID" value="NZ_JACCAA010000001.1"/>
</dbReference>
<dbReference type="InterPro" id="IPR004960">
    <property type="entry name" value="LipA_acyltrans"/>
</dbReference>
<gene>
    <name evidence="7" type="ORF">BJ980_002649</name>
</gene>
<evidence type="ECO:0000313" key="8">
    <source>
        <dbReference type="Proteomes" id="UP000540656"/>
    </source>
</evidence>
<organism evidence="7 8">
    <name type="scientific">Nocardioides daedukensis</name>
    <dbReference type="NCBI Taxonomy" id="634462"/>
    <lineage>
        <taxon>Bacteria</taxon>
        <taxon>Bacillati</taxon>
        <taxon>Actinomycetota</taxon>
        <taxon>Actinomycetes</taxon>
        <taxon>Propionibacteriales</taxon>
        <taxon>Nocardioidaceae</taxon>
        <taxon>Nocardioides</taxon>
    </lineage>
</organism>
<keyword evidence="8" id="KW-1185">Reference proteome</keyword>
<comment type="caution">
    <text evidence="7">The sequence shown here is derived from an EMBL/GenBank/DDBJ whole genome shotgun (WGS) entry which is preliminary data.</text>
</comment>
<evidence type="ECO:0000313" key="7">
    <source>
        <dbReference type="EMBL" id="NYG59726.1"/>
    </source>
</evidence>
<keyword evidence="3" id="KW-0997">Cell inner membrane</keyword>
<dbReference type="GO" id="GO:0009247">
    <property type="term" value="P:glycolipid biosynthetic process"/>
    <property type="evidence" value="ECO:0007669"/>
    <property type="project" value="UniProtKB-ARBA"/>
</dbReference>
<name>A0A7Y9URH1_9ACTN</name>
<evidence type="ECO:0000256" key="1">
    <source>
        <dbReference type="ARBA" id="ARBA00004533"/>
    </source>
</evidence>
<evidence type="ECO:0000256" key="2">
    <source>
        <dbReference type="ARBA" id="ARBA00022475"/>
    </source>
</evidence>
<dbReference type="Proteomes" id="UP000540656">
    <property type="component" value="Unassembled WGS sequence"/>
</dbReference>
<keyword evidence="6 7" id="KW-0012">Acyltransferase</keyword>